<evidence type="ECO:0000313" key="3">
    <source>
        <dbReference type="EMBL" id="MYM21447.1"/>
    </source>
</evidence>
<keyword evidence="4" id="KW-1185">Reference proteome</keyword>
<dbReference type="EMBL" id="WWCN01000001">
    <property type="protein sequence ID" value="MYM21447.1"/>
    <property type="molecule type" value="Genomic_DNA"/>
</dbReference>
<dbReference type="SUPFAM" id="SSF51338">
    <property type="entry name" value="Composite domain of metallo-dependent hydrolases"/>
    <property type="match status" value="1"/>
</dbReference>
<feature type="signal peptide" evidence="1">
    <location>
        <begin position="1"/>
        <end position="38"/>
    </location>
</feature>
<feature type="chain" id="PRO_5027009331" evidence="1">
    <location>
        <begin position="39"/>
        <end position="725"/>
    </location>
</feature>
<dbReference type="Pfam" id="PF01979">
    <property type="entry name" value="Amidohydro_1"/>
    <property type="match status" value="1"/>
</dbReference>
<name>A0A6L8K4L7_9BURK</name>
<dbReference type="Proteomes" id="UP000479335">
    <property type="component" value="Unassembled WGS sequence"/>
</dbReference>
<feature type="domain" description="Amidohydrolase-related" evidence="2">
    <location>
        <begin position="342"/>
        <end position="672"/>
    </location>
</feature>
<dbReference type="AlphaFoldDB" id="A0A6L8K4L7"/>
<sequence>MARARSARLKLNKRRINLLTKRLAVLPLALAAAFGAQAATTTTKYLIISENANKQIGQQIVERLDDGLTKVSFSYKDNGRGPDLEEQFRVGADGTMTEYAVKGNSTFGSVVDEKFSRKGDQAAWKSTSEQGEKTVSGPAAYLPLNSSFEVASVAITALTKAPDGKLALLPSGTLSQRVLDSVEVTSATGQKQTVSLLAQTGVGLSPSFYWATTGAQPRLFGVIMPGFGNALEEGWQSAAPVLGQRQKAAEQQMLTDAAAKLQHPLTGLTVVRNARIFDSEKATVGQSSDIYVLRGRITSIQPAGSPTRDADNVIDAAGRIVLPGLFDLHGHVDRWSGALNMSTGVTSVRDMGNDNAQLQAMLDETAAGKLLAPQVVPAGFLEGESPYSANNGFVIKDLKEAKDAIDWYAQRGYPQLKIYNSFPKAILKDTVAYAHSRGMRVSGHIPAGLRAQEALDAGYDEIQHINQVLLNFFVKPDTETRNLNRFVLPAEKVADLDFNSKPVKDFVAYLAKKQISIDPTMSAFAFLKQRDGDVNEPYVALESHMPPDVARSFKAGTMKIDGDVQLKRYEKSYAKMVQFVGIMYKAGVPIVAGTDDIPGFTLHSELALLVKAGLTPAQALQVATRNGARYTRTTNDRGSISAGKLADIVLVDGDPTKNIEDVRKVSAVITRGYVIYPTEIHAALGIAPFVGEAPKVIKAAPVAVTYGGGNEGARARIEASAKKHE</sequence>
<dbReference type="InterPro" id="IPR032466">
    <property type="entry name" value="Metal_Hydrolase"/>
</dbReference>
<dbReference type="GO" id="GO:0016810">
    <property type="term" value="F:hydrolase activity, acting on carbon-nitrogen (but not peptide) bonds"/>
    <property type="evidence" value="ECO:0007669"/>
    <property type="project" value="InterPro"/>
</dbReference>
<evidence type="ECO:0000259" key="2">
    <source>
        <dbReference type="Pfam" id="PF01979"/>
    </source>
</evidence>
<evidence type="ECO:0000256" key="1">
    <source>
        <dbReference type="SAM" id="SignalP"/>
    </source>
</evidence>
<dbReference type="InterPro" id="IPR006680">
    <property type="entry name" value="Amidohydro-rel"/>
</dbReference>
<proteinExistence type="predicted"/>
<reference evidence="3 4" key="1">
    <citation type="submission" date="2019-12" db="EMBL/GenBank/DDBJ databases">
        <title>Novel species isolated from a subtropical stream in China.</title>
        <authorList>
            <person name="Lu H."/>
        </authorList>
    </citation>
    <scope>NUCLEOTIDE SEQUENCE [LARGE SCALE GENOMIC DNA]</scope>
    <source>
        <strain evidence="3 4">FT135W</strain>
    </source>
</reference>
<dbReference type="PANTHER" id="PTHR43135">
    <property type="entry name" value="ALPHA-D-RIBOSE 1-METHYLPHOSPHONATE 5-TRIPHOSPHATE DIPHOSPHATASE"/>
    <property type="match status" value="1"/>
</dbReference>
<dbReference type="InterPro" id="IPR011059">
    <property type="entry name" value="Metal-dep_hydrolase_composite"/>
</dbReference>
<evidence type="ECO:0000313" key="4">
    <source>
        <dbReference type="Proteomes" id="UP000479335"/>
    </source>
</evidence>
<keyword evidence="3" id="KW-0378">Hydrolase</keyword>
<dbReference type="Gene3D" id="1.20.58.520">
    <property type="entry name" value="Amidohydrolase"/>
    <property type="match status" value="1"/>
</dbReference>
<accession>A0A6L8K4L7</accession>
<dbReference type="InterPro" id="IPR051781">
    <property type="entry name" value="Metallo-dep_Hydrolase"/>
</dbReference>
<dbReference type="Gene3D" id="2.30.40.10">
    <property type="entry name" value="Urease, subunit C, domain 1"/>
    <property type="match status" value="1"/>
</dbReference>
<dbReference type="Gene3D" id="3.30.110.90">
    <property type="entry name" value="Amidohydrolase"/>
    <property type="match status" value="1"/>
</dbReference>
<comment type="caution">
    <text evidence="3">The sequence shown here is derived from an EMBL/GenBank/DDBJ whole genome shotgun (WGS) entry which is preliminary data.</text>
</comment>
<dbReference type="SUPFAM" id="SSF51556">
    <property type="entry name" value="Metallo-dependent hydrolases"/>
    <property type="match status" value="1"/>
</dbReference>
<organism evidence="3 4">
    <name type="scientific">Duganella flavida</name>
    <dbReference type="NCBI Taxonomy" id="2692175"/>
    <lineage>
        <taxon>Bacteria</taxon>
        <taxon>Pseudomonadati</taxon>
        <taxon>Pseudomonadota</taxon>
        <taxon>Betaproteobacteria</taxon>
        <taxon>Burkholderiales</taxon>
        <taxon>Oxalobacteraceae</taxon>
        <taxon>Telluria group</taxon>
        <taxon>Duganella</taxon>
    </lineage>
</organism>
<keyword evidence="1" id="KW-0732">Signal</keyword>
<protein>
    <submittedName>
        <fullName evidence="3">Amidohydrolase family protein</fullName>
    </submittedName>
</protein>
<gene>
    <name evidence="3" type="ORF">GTP46_02140</name>
</gene>
<dbReference type="PANTHER" id="PTHR43135:SF3">
    <property type="entry name" value="ALPHA-D-RIBOSE 1-METHYLPHOSPHONATE 5-TRIPHOSPHATE DIPHOSPHATASE"/>
    <property type="match status" value="1"/>
</dbReference>
<dbReference type="Gene3D" id="3.40.50.10910">
    <property type="entry name" value="Amidohydrolase"/>
    <property type="match status" value="1"/>
</dbReference>